<sequence>MAEVKSKLQDNPRGALEQYITALQSDSKMARKKALVDINAEIFVNEDNADCDFTVIFPEVYAYVLKSFSDPSEACREASAMIIENFIKKLPLNDYYLTYILPVLVRRLGSPEIVEESEEMRLVLMSLVHKILDKYKVTNLLSPFINDFTSILTKTATDPFPKVKLEACECIIIMTKVLPRDFHLQCESYVKPVLSNFAHQHYRVRVAAVKAIGAIVLVGNAKCFELSITPMAEKLFDENSQVRLQVTLEVGNWMLTYRDRYSFWHRMIPLLLTSLSDVMADVRDTADKFWIDIGLQYMEENEEDLKKKTDFLKDVPSHYPDVKRPNLGCRVLVTSNIGKIVPAISKEMEGWQPDARLRVTQLLCWLVLCAEEGSTQHANTIVRTMLRGASDEDPRVVQEVKRSAELFGYFITPDTWWSLLEADVDSWPALMVLANILKGSQAELVKVKAMGELCKELVDPDRCQTRKPKYQTNLLHVTESLMDLCGAACRPVAEQLFVINFTVYAMPVDDKIQFMALSNLDKLRYLEDCGRSLTSLYEKHVGRVLANITSDALTWTLLSPDRCLLECALLHSGSAMGYQLHLIAPLLRECLATPKVDPEVKLRIFTSLSTVLLKRQANFCKCDVDKLEAFLKIIIDEVITPNLVWAPGRTAEAIRTAAVACLCSALQDKDDEQCLEIGAGDSDKVISSLMVVNLFPTKESLEPVLGRLAPLLAALVDDNSALTRRHALRACRALAALAARRGCFTHEILHKLYFVVLKRLDDSLEQVRCDAVHTTSALFQCRALPYDTALYGAHLDAVYSAMLVHLDDPEESFRKEVLNALITLSSIDARLLLKKVKANIHLYRNKAAYEKLSNHIEKILSPPAQS</sequence>
<dbReference type="GO" id="GO:0003341">
    <property type="term" value="P:cilium movement"/>
    <property type="evidence" value="ECO:0007669"/>
    <property type="project" value="TreeGrafter"/>
</dbReference>
<evidence type="ECO:0000259" key="1">
    <source>
        <dbReference type="Pfam" id="PF24573"/>
    </source>
</evidence>
<dbReference type="InterPro" id="IPR016024">
    <property type="entry name" value="ARM-type_fold"/>
</dbReference>
<dbReference type="GO" id="GO:0005737">
    <property type="term" value="C:cytoplasm"/>
    <property type="evidence" value="ECO:0007669"/>
    <property type="project" value="TreeGrafter"/>
</dbReference>
<dbReference type="GO" id="GO:0045505">
    <property type="term" value="F:dynein intermediate chain binding"/>
    <property type="evidence" value="ECO:0007669"/>
    <property type="project" value="TreeGrafter"/>
</dbReference>
<dbReference type="EMBL" id="MN244703">
    <property type="protein sequence ID" value="QFR37588.1"/>
    <property type="molecule type" value="mRNA"/>
</dbReference>
<dbReference type="AlphaFoldDB" id="A0A5P8NA04"/>
<dbReference type="InterPro" id="IPR057978">
    <property type="entry name" value="TPR_DAAF5"/>
</dbReference>
<protein>
    <submittedName>
        <fullName evidence="3">HEAT repeat-containing 2</fullName>
    </submittedName>
</protein>
<dbReference type="Gene3D" id="1.25.10.10">
    <property type="entry name" value="Leucine-rich Repeat Variant"/>
    <property type="match status" value="2"/>
</dbReference>
<dbReference type="SUPFAM" id="SSF48371">
    <property type="entry name" value="ARM repeat"/>
    <property type="match status" value="1"/>
</dbReference>
<accession>A0A5P8NA04</accession>
<organism evidence="3">
    <name type="scientific">Odontopera bidentata</name>
    <dbReference type="NCBI Taxonomy" id="875882"/>
    <lineage>
        <taxon>Eukaryota</taxon>
        <taxon>Metazoa</taxon>
        <taxon>Ecdysozoa</taxon>
        <taxon>Arthropoda</taxon>
        <taxon>Hexapoda</taxon>
        <taxon>Insecta</taxon>
        <taxon>Pterygota</taxon>
        <taxon>Neoptera</taxon>
        <taxon>Endopterygota</taxon>
        <taxon>Lepidoptera</taxon>
        <taxon>Glossata</taxon>
        <taxon>Ditrysia</taxon>
        <taxon>Geometroidea</taxon>
        <taxon>Geometridae</taxon>
        <taxon>Ennominae</taxon>
        <taxon>Odontopera</taxon>
    </lineage>
</organism>
<dbReference type="InterPro" id="IPR011989">
    <property type="entry name" value="ARM-like"/>
</dbReference>
<dbReference type="GO" id="GO:0036159">
    <property type="term" value="P:inner dynein arm assembly"/>
    <property type="evidence" value="ECO:0007669"/>
    <property type="project" value="TreeGrafter"/>
</dbReference>
<dbReference type="Pfam" id="PF24573">
    <property type="entry name" value="HEAT_DAAF5"/>
    <property type="match status" value="1"/>
</dbReference>
<dbReference type="PANTHER" id="PTHR16216">
    <property type="entry name" value="DYNEIN ASSEMBLY FACTOR 5, AXONEMAL"/>
    <property type="match status" value="1"/>
</dbReference>
<dbReference type="PANTHER" id="PTHR16216:SF2">
    <property type="entry name" value="DYNEIN AXONEMAL ASSEMBLY FACTOR 5"/>
    <property type="match status" value="1"/>
</dbReference>
<dbReference type="Pfam" id="PF25757">
    <property type="entry name" value="TPR_DNAAF5"/>
    <property type="match status" value="1"/>
</dbReference>
<feature type="domain" description="Dynein axonemal assembly factor 5 TPR repeats" evidence="2">
    <location>
        <begin position="23"/>
        <end position="308"/>
    </location>
</feature>
<proteinExistence type="evidence at transcript level"/>
<evidence type="ECO:0000313" key="3">
    <source>
        <dbReference type="EMBL" id="QFR37588.1"/>
    </source>
</evidence>
<dbReference type="InterPro" id="IPR052623">
    <property type="entry name" value="DAAF5"/>
</dbReference>
<name>A0A5P8NA04_9NEOP</name>
<dbReference type="InterPro" id="IPR056497">
    <property type="entry name" value="HEAT_DAAF5"/>
</dbReference>
<evidence type="ECO:0000259" key="2">
    <source>
        <dbReference type="Pfam" id="PF25757"/>
    </source>
</evidence>
<feature type="domain" description="Dynein axonemal assembly factor 5 HEAT-repeat" evidence="1">
    <location>
        <begin position="318"/>
        <end position="506"/>
    </location>
</feature>
<dbReference type="GO" id="GO:0036158">
    <property type="term" value="P:outer dynein arm assembly"/>
    <property type="evidence" value="ECO:0007669"/>
    <property type="project" value="TreeGrafter"/>
</dbReference>
<reference evidence="3" key="1">
    <citation type="journal article" date="2019" name="Biol. Lett.">
        <title>Genetic convergence of industrial melanism in three geometrid moths.</title>
        <authorList>
            <person name="Van't Hof A.E."/>
            <person name="Reynolds L.A."/>
            <person name="Yung C.J."/>
            <person name="Cook L.M."/>
            <person name="Saccheri I.J."/>
        </authorList>
    </citation>
    <scope>NUCLEOTIDE SEQUENCE</scope>
</reference>